<dbReference type="InterPro" id="IPR021767">
    <property type="entry name" value="TnpM"/>
</dbReference>
<name>A0A0S2TFV2_9GAMM</name>
<reference evidence="1" key="1">
    <citation type="submission" date="2015-10" db="EMBL/GenBank/DDBJ databases">
        <title>Description of Candidatus Tenderia electrophaga gen. nov, sp. nov., an Uncultivated Electroautotroph from a Biocathode Enrichment.</title>
        <authorList>
            <person name="Eddie B.J."/>
            <person name="Malanoski A.P."/>
            <person name="Wang Z."/>
            <person name="Hall R.J."/>
            <person name="Oh S.D."/>
            <person name="Heiner C."/>
            <person name="Lin B."/>
            <person name="Strycharz-Glaven S.M."/>
        </authorList>
    </citation>
    <scope>NUCLEOTIDE SEQUENCE [LARGE SCALE GENOMIC DNA]</scope>
    <source>
        <strain evidence="1">NRL1</strain>
    </source>
</reference>
<evidence type="ECO:0000313" key="1">
    <source>
        <dbReference type="EMBL" id="ALP54043.1"/>
    </source>
</evidence>
<gene>
    <name evidence="1" type="ORF">Tel_13385</name>
</gene>
<accession>A0A0S2TFV2</accession>
<dbReference type="Proteomes" id="UP000055136">
    <property type="component" value="Chromosome"/>
</dbReference>
<sequence length="62" mass="6826">MNDSLKSKQDSVKCEVCMKEVPLSEAKSAEANEYVAHFCGLDCYAKWRHQAGTAEDAKKTSG</sequence>
<organism evidence="1 2">
    <name type="scientific">Candidatus Tenderia electrophaga</name>
    <dbReference type="NCBI Taxonomy" id="1748243"/>
    <lineage>
        <taxon>Bacteria</taxon>
        <taxon>Pseudomonadati</taxon>
        <taxon>Pseudomonadota</taxon>
        <taxon>Gammaproteobacteria</taxon>
        <taxon>Candidatus Tenderiales</taxon>
        <taxon>Candidatus Tenderiaceae</taxon>
        <taxon>Candidatus Tenderia</taxon>
    </lineage>
</organism>
<protein>
    <recommendedName>
        <fullName evidence="3">DUF3330 domain-containing protein</fullName>
    </recommendedName>
</protein>
<dbReference type="EMBL" id="CP013099">
    <property type="protein sequence ID" value="ALP54043.1"/>
    <property type="molecule type" value="Genomic_DNA"/>
</dbReference>
<evidence type="ECO:0008006" key="3">
    <source>
        <dbReference type="Google" id="ProtNLM"/>
    </source>
</evidence>
<keyword evidence="2" id="KW-1185">Reference proteome</keyword>
<dbReference type="Pfam" id="PF11809">
    <property type="entry name" value="DUF3330"/>
    <property type="match status" value="1"/>
</dbReference>
<dbReference type="STRING" id="1748243.Tel_13385"/>
<proteinExistence type="predicted"/>
<dbReference type="KEGG" id="tee:Tel_13385"/>
<evidence type="ECO:0000313" key="2">
    <source>
        <dbReference type="Proteomes" id="UP000055136"/>
    </source>
</evidence>
<dbReference type="AlphaFoldDB" id="A0A0S2TFV2"/>